<name>A0ABR3SXB4_9PEZI</name>
<evidence type="ECO:0000313" key="2">
    <source>
        <dbReference type="EMBL" id="KAL1631721.1"/>
    </source>
</evidence>
<protein>
    <recommendedName>
        <fullName evidence="1">NAD-dependent epimerase/dehydratase domain-containing protein</fullName>
    </recommendedName>
</protein>
<dbReference type="SUPFAM" id="SSF51735">
    <property type="entry name" value="NAD(P)-binding Rossmann-fold domains"/>
    <property type="match status" value="1"/>
</dbReference>
<comment type="caution">
    <text evidence="2">The sequence shown here is derived from an EMBL/GenBank/DDBJ whole genome shotgun (WGS) entry which is preliminary data.</text>
</comment>
<sequence>MHPYSIESTYDVDSIANTALNYDIIVNTGSGFIPEGARAFMDGLARRVNPGSPVPWILHVSGCTNLADRPITEQAGVGRKFDDADPENVFDTIKSEDERDPYAQRTTEVAVLTRAEETGVQAVNLTTPCIFGEGTGLFNRAGIVVPLAVRYVAQHGHGYKLNETSDFDWVHVLDLADLYVLIVRAILEREDCGVGYIPSGKKGIIFPAVARVLNLEILQLALDAAFKAGVLSREDPPKKKRFGRNHCKRLPMSCAPDRRQ</sequence>
<dbReference type="InterPro" id="IPR036291">
    <property type="entry name" value="NAD(P)-bd_dom_sf"/>
</dbReference>
<dbReference type="InterPro" id="IPR001509">
    <property type="entry name" value="Epimerase_deHydtase"/>
</dbReference>
<evidence type="ECO:0000313" key="3">
    <source>
        <dbReference type="Proteomes" id="UP001521116"/>
    </source>
</evidence>
<gene>
    <name evidence="2" type="ORF">SLS56_004395</name>
</gene>
<dbReference type="Proteomes" id="UP001521116">
    <property type="component" value="Unassembled WGS sequence"/>
</dbReference>
<evidence type="ECO:0000259" key="1">
    <source>
        <dbReference type="Pfam" id="PF01370"/>
    </source>
</evidence>
<proteinExistence type="predicted"/>
<organism evidence="2 3">
    <name type="scientific">Neofusicoccum ribis</name>
    <dbReference type="NCBI Taxonomy" id="45134"/>
    <lineage>
        <taxon>Eukaryota</taxon>
        <taxon>Fungi</taxon>
        <taxon>Dikarya</taxon>
        <taxon>Ascomycota</taxon>
        <taxon>Pezizomycotina</taxon>
        <taxon>Dothideomycetes</taxon>
        <taxon>Dothideomycetes incertae sedis</taxon>
        <taxon>Botryosphaeriales</taxon>
        <taxon>Botryosphaeriaceae</taxon>
        <taxon>Neofusicoccum</taxon>
    </lineage>
</organism>
<reference evidence="2 3" key="1">
    <citation type="submission" date="2024-02" db="EMBL/GenBank/DDBJ databases">
        <title>De novo assembly and annotation of 12 fungi associated with fruit tree decline syndrome in Ontario, Canada.</title>
        <authorList>
            <person name="Sulman M."/>
            <person name="Ellouze W."/>
            <person name="Ilyukhin E."/>
        </authorList>
    </citation>
    <scope>NUCLEOTIDE SEQUENCE [LARGE SCALE GENOMIC DNA]</scope>
    <source>
        <strain evidence="2 3">M1-105</strain>
    </source>
</reference>
<feature type="domain" description="NAD-dependent epimerase/dehydratase" evidence="1">
    <location>
        <begin position="97"/>
        <end position="185"/>
    </location>
</feature>
<dbReference type="Pfam" id="PF01370">
    <property type="entry name" value="Epimerase"/>
    <property type="match status" value="1"/>
</dbReference>
<dbReference type="Gene3D" id="3.40.50.720">
    <property type="entry name" value="NAD(P)-binding Rossmann-like Domain"/>
    <property type="match status" value="1"/>
</dbReference>
<accession>A0ABR3SXB4</accession>
<keyword evidence="3" id="KW-1185">Reference proteome</keyword>
<dbReference type="EMBL" id="JAJVDC020000039">
    <property type="protein sequence ID" value="KAL1631721.1"/>
    <property type="molecule type" value="Genomic_DNA"/>
</dbReference>